<dbReference type="EC" id="2.7.4.7" evidence="6"/>
<dbReference type="PANTHER" id="PTHR20858">
    <property type="entry name" value="PHOSPHOMETHYLPYRIMIDINE KINASE"/>
    <property type="match status" value="1"/>
</dbReference>
<dbReference type="PANTHER" id="PTHR20858:SF17">
    <property type="entry name" value="HYDROXYMETHYLPYRIMIDINE_PHOSPHOMETHYLPYRIMIDINE KINASE THI20-RELATED"/>
    <property type="match status" value="1"/>
</dbReference>
<dbReference type="SUPFAM" id="SSF53613">
    <property type="entry name" value="Ribokinase-like"/>
    <property type="match status" value="1"/>
</dbReference>
<evidence type="ECO:0000259" key="16">
    <source>
        <dbReference type="Pfam" id="PF08543"/>
    </source>
</evidence>
<reference evidence="17 18" key="1">
    <citation type="submission" date="2019-12" db="EMBL/GenBank/DDBJ databases">
        <title>Whole-genome analyses of novel actinobacteria.</title>
        <authorList>
            <person name="Sahin N."/>
            <person name="Saygin H."/>
        </authorList>
    </citation>
    <scope>NUCLEOTIDE SEQUENCE [LARGE SCALE GENOMIC DNA]</scope>
    <source>
        <strain evidence="17 18">KC615</strain>
    </source>
</reference>
<name>A0A6I4VP26_9BACL</name>
<dbReference type="InterPro" id="IPR004399">
    <property type="entry name" value="HMP/HMP-P_kinase_dom"/>
</dbReference>
<keyword evidence="12" id="KW-0784">Thiamine biosynthesis</keyword>
<evidence type="ECO:0000256" key="13">
    <source>
        <dbReference type="ARBA" id="ARBA00037917"/>
    </source>
</evidence>
<dbReference type="GO" id="GO:0009228">
    <property type="term" value="P:thiamine biosynthetic process"/>
    <property type="evidence" value="ECO:0007669"/>
    <property type="project" value="UniProtKB-KW"/>
</dbReference>
<dbReference type="NCBIfam" id="TIGR00097">
    <property type="entry name" value="HMP-P_kinase"/>
    <property type="match status" value="1"/>
</dbReference>
<dbReference type="EC" id="2.7.1.49" evidence="5"/>
<organism evidence="17 18">
    <name type="scientific">Shimazuella alba</name>
    <dbReference type="NCBI Taxonomy" id="2690964"/>
    <lineage>
        <taxon>Bacteria</taxon>
        <taxon>Bacillati</taxon>
        <taxon>Bacillota</taxon>
        <taxon>Bacilli</taxon>
        <taxon>Bacillales</taxon>
        <taxon>Thermoactinomycetaceae</taxon>
        <taxon>Shimazuella</taxon>
    </lineage>
</organism>
<evidence type="ECO:0000256" key="3">
    <source>
        <dbReference type="ARBA" id="ARBA00004769"/>
    </source>
</evidence>
<accession>A0A6I4VP26</accession>
<dbReference type="AlphaFoldDB" id="A0A6I4VP26"/>
<sequence>MKHVLTIAGSDSGGGAGIQADLKTFSALGTYGLSVITAITAQNTQGVTGIEILSPFIVEKQLDAVFKDIRIDAVKIGMVASRELIKVIVQAINRFQPKIIIVDPVMVSTTGSRLLEEDAIEEIKQHLFPIATLITPNLQEAAVLLETELQSLKDLFQVAVKLKQFTVGEVLITGGHNVLGDQVIDVLSTGEAFMSERIETKHTHGTGCSLSSAIAVFMAQGLTLSKAVQKAKQYVTKGLYHAYPIGSGAGPIHHFHALWNDL</sequence>
<keyword evidence="8 17" id="KW-0808">Transferase</keyword>
<evidence type="ECO:0000256" key="6">
    <source>
        <dbReference type="ARBA" id="ARBA00012963"/>
    </source>
</evidence>
<evidence type="ECO:0000256" key="9">
    <source>
        <dbReference type="ARBA" id="ARBA00022741"/>
    </source>
</evidence>
<evidence type="ECO:0000256" key="11">
    <source>
        <dbReference type="ARBA" id="ARBA00022840"/>
    </source>
</evidence>
<evidence type="ECO:0000256" key="10">
    <source>
        <dbReference type="ARBA" id="ARBA00022777"/>
    </source>
</evidence>
<feature type="domain" description="Pyridoxamine kinase/Phosphomethylpyrimidine kinase" evidence="16">
    <location>
        <begin position="11"/>
        <end position="253"/>
    </location>
</feature>
<evidence type="ECO:0000313" key="17">
    <source>
        <dbReference type="EMBL" id="MXQ53359.1"/>
    </source>
</evidence>
<keyword evidence="9" id="KW-0547">Nucleotide-binding</keyword>
<dbReference type="Proteomes" id="UP000430692">
    <property type="component" value="Unassembled WGS sequence"/>
</dbReference>
<protein>
    <recommendedName>
        <fullName evidence="7">Hydroxymethylpyrimidine/phosphomethylpyrimidine kinase</fullName>
        <ecNumber evidence="5">2.7.1.49</ecNumber>
        <ecNumber evidence="6">2.7.4.7</ecNumber>
    </recommendedName>
    <alternativeName>
        <fullName evidence="14">Hydroxymethylpyrimidine kinase</fullName>
    </alternativeName>
    <alternativeName>
        <fullName evidence="15">Hydroxymethylpyrimidine phosphate kinase</fullName>
    </alternativeName>
</protein>
<comment type="catalytic activity">
    <reaction evidence="1">
        <text>4-amino-5-hydroxymethyl-2-methylpyrimidine + ATP = 4-amino-2-methyl-5-(phosphooxymethyl)pyrimidine + ADP + H(+)</text>
        <dbReference type="Rhea" id="RHEA:23096"/>
        <dbReference type="ChEBI" id="CHEBI:15378"/>
        <dbReference type="ChEBI" id="CHEBI:16892"/>
        <dbReference type="ChEBI" id="CHEBI:30616"/>
        <dbReference type="ChEBI" id="CHEBI:58354"/>
        <dbReference type="ChEBI" id="CHEBI:456216"/>
        <dbReference type="EC" id="2.7.1.49"/>
    </reaction>
</comment>
<evidence type="ECO:0000256" key="12">
    <source>
        <dbReference type="ARBA" id="ARBA00022977"/>
    </source>
</evidence>
<dbReference type="InterPro" id="IPR029056">
    <property type="entry name" value="Ribokinase-like"/>
</dbReference>
<evidence type="ECO:0000256" key="2">
    <source>
        <dbReference type="ARBA" id="ARBA00000565"/>
    </source>
</evidence>
<dbReference type="EMBL" id="WUUL01000003">
    <property type="protein sequence ID" value="MXQ53359.1"/>
    <property type="molecule type" value="Genomic_DNA"/>
</dbReference>
<proteinExistence type="inferred from homology"/>
<dbReference type="GO" id="GO:0008972">
    <property type="term" value="F:phosphomethylpyrimidine kinase activity"/>
    <property type="evidence" value="ECO:0007669"/>
    <property type="project" value="UniProtKB-EC"/>
</dbReference>
<comment type="pathway">
    <text evidence="3">Cofactor biosynthesis; thiamine diphosphate biosynthesis; 4-amino-2-methyl-5-diphosphomethylpyrimidine from 5-amino-1-(5-phospho-D-ribosyl)imidazole: step 3/3.</text>
</comment>
<dbReference type="GO" id="GO:0005524">
    <property type="term" value="F:ATP binding"/>
    <property type="evidence" value="ECO:0007669"/>
    <property type="project" value="UniProtKB-KW"/>
</dbReference>
<evidence type="ECO:0000256" key="8">
    <source>
        <dbReference type="ARBA" id="ARBA00022679"/>
    </source>
</evidence>
<evidence type="ECO:0000256" key="1">
    <source>
        <dbReference type="ARBA" id="ARBA00000151"/>
    </source>
</evidence>
<dbReference type="FunFam" id="3.40.1190.20:FF:000003">
    <property type="entry name" value="Phosphomethylpyrimidine kinase ThiD"/>
    <property type="match status" value="1"/>
</dbReference>
<keyword evidence="18" id="KW-1185">Reference proteome</keyword>
<dbReference type="Pfam" id="PF08543">
    <property type="entry name" value="Phos_pyr_kin"/>
    <property type="match status" value="1"/>
</dbReference>
<evidence type="ECO:0000256" key="14">
    <source>
        <dbReference type="ARBA" id="ARBA00042102"/>
    </source>
</evidence>
<evidence type="ECO:0000256" key="7">
    <source>
        <dbReference type="ARBA" id="ARBA00019161"/>
    </source>
</evidence>
<dbReference type="GO" id="GO:0005829">
    <property type="term" value="C:cytosol"/>
    <property type="evidence" value="ECO:0007669"/>
    <property type="project" value="TreeGrafter"/>
</dbReference>
<keyword evidence="10 17" id="KW-0418">Kinase</keyword>
<keyword evidence="11" id="KW-0067">ATP-binding</keyword>
<evidence type="ECO:0000256" key="15">
    <source>
        <dbReference type="ARBA" id="ARBA00043176"/>
    </source>
</evidence>
<dbReference type="CDD" id="cd01169">
    <property type="entry name" value="HMPP_kinase"/>
    <property type="match status" value="1"/>
</dbReference>
<evidence type="ECO:0000313" key="18">
    <source>
        <dbReference type="Proteomes" id="UP000430692"/>
    </source>
</evidence>
<evidence type="ECO:0000256" key="5">
    <source>
        <dbReference type="ARBA" id="ARBA00012135"/>
    </source>
</evidence>
<evidence type="ECO:0000256" key="4">
    <source>
        <dbReference type="ARBA" id="ARBA00009879"/>
    </source>
</evidence>
<dbReference type="Gene3D" id="3.40.1190.20">
    <property type="match status" value="1"/>
</dbReference>
<comment type="pathway">
    <text evidence="13">Cofactor biosynthesis; thiamine diphosphate biosynthesis; 4-amino-2-methyl-5-diphosphomethylpyrimidine from 5-amino-1-(5-phospho-D-ribosyl)imidazole: step 2/3.</text>
</comment>
<dbReference type="GO" id="GO:0008902">
    <property type="term" value="F:hydroxymethylpyrimidine kinase activity"/>
    <property type="evidence" value="ECO:0007669"/>
    <property type="project" value="UniProtKB-EC"/>
</dbReference>
<dbReference type="InterPro" id="IPR013749">
    <property type="entry name" value="PM/HMP-P_kinase-1"/>
</dbReference>
<gene>
    <name evidence="17" type="primary">thiD</name>
    <name evidence="17" type="ORF">GSM42_06365</name>
</gene>
<comment type="similarity">
    <text evidence="4">Belongs to the ThiD family.</text>
</comment>
<comment type="catalytic activity">
    <reaction evidence="2">
        <text>4-amino-2-methyl-5-(phosphooxymethyl)pyrimidine + ATP = 4-amino-2-methyl-5-(diphosphooxymethyl)pyrimidine + ADP</text>
        <dbReference type="Rhea" id="RHEA:19893"/>
        <dbReference type="ChEBI" id="CHEBI:30616"/>
        <dbReference type="ChEBI" id="CHEBI:57841"/>
        <dbReference type="ChEBI" id="CHEBI:58354"/>
        <dbReference type="ChEBI" id="CHEBI:456216"/>
        <dbReference type="EC" id="2.7.4.7"/>
    </reaction>
</comment>
<comment type="caution">
    <text evidence="17">The sequence shown here is derived from an EMBL/GenBank/DDBJ whole genome shotgun (WGS) entry which is preliminary data.</text>
</comment>